<dbReference type="OrthoDB" id="53203at2759"/>
<dbReference type="EMBL" id="JAGRRH010000018">
    <property type="protein sequence ID" value="KAG7350679.1"/>
    <property type="molecule type" value="Genomic_DNA"/>
</dbReference>
<keyword evidence="4" id="KW-1185">Reference proteome</keyword>
<comment type="caution">
    <text evidence="3">The sequence shown here is derived from an EMBL/GenBank/DDBJ whole genome shotgun (WGS) entry which is preliminary data.</text>
</comment>
<proteinExistence type="predicted"/>
<accession>A0A9K3KWI7</accession>
<evidence type="ECO:0000256" key="2">
    <source>
        <dbReference type="SAM" id="SignalP"/>
    </source>
</evidence>
<dbReference type="AlphaFoldDB" id="A0A9K3KWI7"/>
<feature type="signal peptide" evidence="2">
    <location>
        <begin position="1"/>
        <end position="21"/>
    </location>
</feature>
<keyword evidence="2" id="KW-0732">Signal</keyword>
<dbReference type="Proteomes" id="UP000693970">
    <property type="component" value="Unassembled WGS sequence"/>
</dbReference>
<protein>
    <submittedName>
        <fullName evidence="3">Uncharacterized protein</fullName>
    </submittedName>
</protein>
<reference evidence="3" key="1">
    <citation type="journal article" date="2021" name="Sci. Rep.">
        <title>Diploid genomic architecture of Nitzschia inconspicua, an elite biomass production diatom.</title>
        <authorList>
            <person name="Oliver A."/>
            <person name="Podell S."/>
            <person name="Pinowska A."/>
            <person name="Traller J.C."/>
            <person name="Smith S.R."/>
            <person name="McClure R."/>
            <person name="Beliaev A."/>
            <person name="Bohutskyi P."/>
            <person name="Hill E.A."/>
            <person name="Rabines A."/>
            <person name="Zheng H."/>
            <person name="Allen L.Z."/>
            <person name="Kuo A."/>
            <person name="Grigoriev I.V."/>
            <person name="Allen A.E."/>
            <person name="Hazlebeck D."/>
            <person name="Allen E.E."/>
        </authorList>
    </citation>
    <scope>NUCLEOTIDE SEQUENCE</scope>
    <source>
        <strain evidence="3">Hildebrandi</strain>
    </source>
</reference>
<sequence length="339" mass="38152">MNGRWMNLFVSFIITVGSSKALSLSHPNPTTFGSRHLCLFHNYRNVQGPYFSALFDQLLEQTDIKQRNLVYCTTNYDQQNGCDLPDNNTDTFLKDELMSALDLDHIQYVVLDEFNPLSLEDLFTKTDNKHHTPTIFWVQGQNAFWTRHLLRTSGLDRMIQLRCCGFSNDSDTTVRDCIFVGEGAGARCAGTTMALAHAFGDDPKAAPELQIQGLNVLGDNRWVSFGVEREMLESHSETKDLFQSDAIEVCDEDQVFVWSQSSSSQLTDTSDPVLATKFIMTPQRKGTIERYTTPDPLPPMFAYTSLAEEGIACHGEPSIDPSRAVQNPLGDSEWLEELQ</sequence>
<feature type="chain" id="PRO_5039914629" evidence="2">
    <location>
        <begin position="22"/>
        <end position="339"/>
    </location>
</feature>
<gene>
    <name evidence="3" type="ORF">IV203_010039</name>
</gene>
<reference evidence="3" key="2">
    <citation type="submission" date="2021-04" db="EMBL/GenBank/DDBJ databases">
        <authorList>
            <person name="Podell S."/>
        </authorList>
    </citation>
    <scope>NUCLEOTIDE SEQUENCE</scope>
    <source>
        <strain evidence="3">Hildebrandi</strain>
    </source>
</reference>
<evidence type="ECO:0000256" key="1">
    <source>
        <dbReference type="SAM" id="MobiDB-lite"/>
    </source>
</evidence>
<organism evidence="3 4">
    <name type="scientific">Nitzschia inconspicua</name>
    <dbReference type="NCBI Taxonomy" id="303405"/>
    <lineage>
        <taxon>Eukaryota</taxon>
        <taxon>Sar</taxon>
        <taxon>Stramenopiles</taxon>
        <taxon>Ochrophyta</taxon>
        <taxon>Bacillariophyta</taxon>
        <taxon>Bacillariophyceae</taxon>
        <taxon>Bacillariophycidae</taxon>
        <taxon>Bacillariales</taxon>
        <taxon>Bacillariaceae</taxon>
        <taxon>Nitzschia</taxon>
    </lineage>
</organism>
<evidence type="ECO:0000313" key="4">
    <source>
        <dbReference type="Proteomes" id="UP000693970"/>
    </source>
</evidence>
<evidence type="ECO:0000313" key="3">
    <source>
        <dbReference type="EMBL" id="KAG7350679.1"/>
    </source>
</evidence>
<name>A0A9K3KWI7_9STRA</name>
<feature type="region of interest" description="Disordered" evidence="1">
    <location>
        <begin position="316"/>
        <end position="339"/>
    </location>
</feature>